<evidence type="ECO:0000256" key="11">
    <source>
        <dbReference type="SAM" id="Phobius"/>
    </source>
</evidence>
<keyword evidence="8" id="KW-0406">Ion transport</keyword>
<evidence type="ECO:0008006" key="14">
    <source>
        <dbReference type="Google" id="ProtNLM"/>
    </source>
</evidence>
<feature type="transmembrane region" description="Helical" evidence="11">
    <location>
        <begin position="851"/>
        <end position="874"/>
    </location>
</feature>
<dbReference type="InterPro" id="IPR001734">
    <property type="entry name" value="Na/solute_symporter"/>
</dbReference>
<sequence>MENPSGAWEADWAEYVSFVLTMTISAAVGVYYGFIKGGQNTISGYLLGSKEISLIPMSLSLITAYFSAITILGVPAEVYTYGADYTTGIVSLISIGFVSSYIVIPVFHKLQLVSAYEYIELRFGRNMRLALSVLFVVYQLLYLPTTIYAPAMAINQATKINEHLVSSVMSGVCIFYTTLGGLKAVVWTDTFQSVVIFFSLFAVLIMGTIRVGGVQSVIAIASEGGRLDLDFVPGLTKRMNFWTAQIAVTVLWMAHCSFSPESIQRFTALPTLRQAKISAFLLPLGIMVAMITCSAIALVVYAEFHDCDPVSSGMIIRTDQLLSLFVLKVLGDIRGLGGLFYAGLVAGSLSTMSAGFNTLAGIIYRDFISSHFRVAPSERNATLIMKGIVCVIGFICVLLAIFINKLGDNLVGIAVTFGGLAVGPIISIFLLGLLVPWVTNKGVICGSLVGIFVTGWLTVAGRIYSAEIASTHPVKSTRVDGCYHNFTVNDILPRNTESDVPTLYRLSSLWLPPLGIFIVMTVSVIVSYLTGFNHLEDVNPDLISPLVHSSSRLQLPRQLVKSTHNDFNPLIQMENLSGAWEADWVEYVSFVLTMTISAAVGVYFGFIKGGQNTISGYLLGSKEISLIPMSISLITAYFSAIAILGVPAEVYTYGADYTTGIVSLISIGFVSSYIVIPVFHRLQLVSAYEYIELRFGRGMRMAMSIFFVIYQLSYLPTTIYAPAMAINQATKINENLVSSVMSGVCIFYTTLGGLKAVVWTDTFQSVVILFSLLAVLIMGTIRVGGVQSVIAIASEGGRLDLDFVPDLTGRMNFWTAQVAVTILWMANCSFSPESIQRFTALPTLRQAKISAFLLSLGIMVAVITCSAIALVVYAEFHDCDPVSSGMIIRNDQLLSLFVLKVLGDIRGLGGLFYAGLVAGSLSTMSAGFNSLAGIIYRDFISSHFRVAPSERNATLIMKGIVCVIGFICVLLAIFINKLGDNLVAICVTFGGLTVGPIIGIFLLGLLVPWVTNKGVMCGSLVGIFVTAWFTVAGRIYAAEIASTHPVKTVRVDGCYHNFTVNDIFPRNSVSNVPTLYRLSSLLLPPLGIFIVMTVSVIVSYLTGFNRLEDVNPDLISPLVHRFLPKKPKTYEPVPLEMIELPNE</sequence>
<feature type="transmembrane region" description="Helical" evidence="11">
    <location>
        <begin position="129"/>
        <end position="151"/>
    </location>
</feature>
<evidence type="ECO:0000313" key="13">
    <source>
        <dbReference type="Proteomes" id="UP000466442"/>
    </source>
</evidence>
<dbReference type="AlphaFoldDB" id="A0A8S9X2I0"/>
<dbReference type="CDD" id="cd11492">
    <property type="entry name" value="SLC5sbd_NIS-SMVT"/>
    <property type="match status" value="2"/>
</dbReference>
<feature type="transmembrane region" description="Helical" evidence="11">
    <location>
        <begin position="626"/>
        <end position="648"/>
    </location>
</feature>
<dbReference type="Gene3D" id="1.20.1730.10">
    <property type="entry name" value="Sodium/glucose cotransporter"/>
    <property type="match status" value="2"/>
</dbReference>
<dbReference type="PANTHER" id="PTHR42985">
    <property type="entry name" value="SODIUM-COUPLED MONOCARBOXYLATE TRANSPORTER"/>
    <property type="match status" value="1"/>
</dbReference>
<keyword evidence="5 11" id="KW-0812">Transmembrane</keyword>
<feature type="transmembrane region" description="Helical" evidence="11">
    <location>
        <begin position="163"/>
        <end position="182"/>
    </location>
</feature>
<keyword evidence="4" id="KW-1003">Cell membrane</keyword>
<feature type="transmembrane region" description="Helical" evidence="11">
    <location>
        <begin position="383"/>
        <end position="403"/>
    </location>
</feature>
<dbReference type="Pfam" id="PF00474">
    <property type="entry name" value="SSF"/>
    <property type="match status" value="2"/>
</dbReference>
<dbReference type="PANTHER" id="PTHR42985:SF21">
    <property type="entry name" value="SODIUM-DEPENDENT MULTIVITAMIN TRANSPORTER-LIKE PROTEIN"/>
    <property type="match status" value="1"/>
</dbReference>
<evidence type="ECO:0000256" key="1">
    <source>
        <dbReference type="ARBA" id="ARBA00004651"/>
    </source>
</evidence>
<evidence type="ECO:0000256" key="8">
    <source>
        <dbReference type="ARBA" id="ARBA00023065"/>
    </source>
</evidence>
<evidence type="ECO:0000256" key="5">
    <source>
        <dbReference type="ARBA" id="ARBA00022692"/>
    </source>
</evidence>
<feature type="transmembrane region" description="Helical" evidence="11">
    <location>
        <begin position="766"/>
        <end position="793"/>
    </location>
</feature>
<evidence type="ECO:0000256" key="2">
    <source>
        <dbReference type="ARBA" id="ARBA00006434"/>
    </source>
</evidence>
<feature type="transmembrane region" description="Helical" evidence="11">
    <location>
        <begin position="441"/>
        <end position="460"/>
    </location>
</feature>
<feature type="transmembrane region" description="Helical" evidence="11">
    <location>
        <begin position="509"/>
        <end position="529"/>
    </location>
</feature>
<keyword evidence="3" id="KW-0813">Transport</keyword>
<keyword evidence="13" id="KW-1185">Reference proteome</keyword>
<feature type="transmembrane region" description="Helical" evidence="11">
    <location>
        <begin position="410"/>
        <end position="435"/>
    </location>
</feature>
<reference evidence="12" key="1">
    <citation type="journal article" date="2021" name="Mol. Ecol. Resour.">
        <title>Apolygus lucorum genome provides insights into omnivorousness and mesophyll feeding.</title>
        <authorList>
            <person name="Liu Y."/>
            <person name="Liu H."/>
            <person name="Wang H."/>
            <person name="Huang T."/>
            <person name="Liu B."/>
            <person name="Yang B."/>
            <person name="Yin L."/>
            <person name="Li B."/>
            <person name="Zhang Y."/>
            <person name="Zhang S."/>
            <person name="Jiang F."/>
            <person name="Zhang X."/>
            <person name="Ren Y."/>
            <person name="Wang B."/>
            <person name="Wang S."/>
            <person name="Lu Y."/>
            <person name="Wu K."/>
            <person name="Fan W."/>
            <person name="Wang G."/>
        </authorList>
    </citation>
    <scope>NUCLEOTIDE SEQUENCE</scope>
    <source>
        <strain evidence="12">12Hb</strain>
    </source>
</reference>
<feature type="transmembrane region" description="Helical" evidence="11">
    <location>
        <begin position="54"/>
        <end position="76"/>
    </location>
</feature>
<proteinExistence type="inferred from homology"/>
<dbReference type="PROSITE" id="PS50283">
    <property type="entry name" value="NA_SOLUT_SYMP_3"/>
    <property type="match status" value="2"/>
</dbReference>
<feature type="transmembrane region" description="Helical" evidence="11">
    <location>
        <begin position="194"/>
        <end position="221"/>
    </location>
</feature>
<feature type="transmembrane region" description="Helical" evidence="11">
    <location>
        <begin position="1081"/>
        <end position="1101"/>
    </location>
</feature>
<evidence type="ECO:0000256" key="3">
    <source>
        <dbReference type="ARBA" id="ARBA00022448"/>
    </source>
</evidence>
<feature type="transmembrane region" description="Helical" evidence="11">
    <location>
        <begin position="735"/>
        <end position="754"/>
    </location>
</feature>
<dbReference type="InterPro" id="IPR051163">
    <property type="entry name" value="Sodium:Solute_Symporter_SSF"/>
</dbReference>
<keyword evidence="7" id="KW-0915">Sodium</keyword>
<organism evidence="12 13">
    <name type="scientific">Apolygus lucorum</name>
    <name type="common">Small green plant bug</name>
    <name type="synonym">Lygocoris lucorum</name>
    <dbReference type="NCBI Taxonomy" id="248454"/>
    <lineage>
        <taxon>Eukaryota</taxon>
        <taxon>Metazoa</taxon>
        <taxon>Ecdysozoa</taxon>
        <taxon>Arthropoda</taxon>
        <taxon>Hexapoda</taxon>
        <taxon>Insecta</taxon>
        <taxon>Pterygota</taxon>
        <taxon>Neoptera</taxon>
        <taxon>Paraneoptera</taxon>
        <taxon>Hemiptera</taxon>
        <taxon>Heteroptera</taxon>
        <taxon>Panheteroptera</taxon>
        <taxon>Cimicomorpha</taxon>
        <taxon>Miridae</taxon>
        <taxon>Mirini</taxon>
        <taxon>Apolygus</taxon>
    </lineage>
</organism>
<dbReference type="NCBIfam" id="TIGR00813">
    <property type="entry name" value="sss"/>
    <property type="match status" value="2"/>
</dbReference>
<feature type="transmembrane region" description="Helical" evidence="11">
    <location>
        <begin position="701"/>
        <end position="723"/>
    </location>
</feature>
<feature type="transmembrane region" description="Helical" evidence="11">
    <location>
        <begin position="88"/>
        <end position="108"/>
    </location>
</feature>
<name>A0A8S9X2I0_APOLU</name>
<feature type="transmembrane region" description="Helical" evidence="11">
    <location>
        <begin position="660"/>
        <end position="680"/>
    </location>
</feature>
<feature type="transmembrane region" description="Helical" evidence="11">
    <location>
        <begin position="338"/>
        <end position="363"/>
    </location>
</feature>
<feature type="transmembrane region" description="Helical" evidence="11">
    <location>
        <begin position="955"/>
        <end position="976"/>
    </location>
</feature>
<feature type="transmembrane region" description="Helical" evidence="11">
    <location>
        <begin position="982"/>
        <end position="1007"/>
    </location>
</feature>
<dbReference type="GO" id="GO:0005886">
    <property type="term" value="C:plasma membrane"/>
    <property type="evidence" value="ECO:0007669"/>
    <property type="project" value="UniProtKB-SubCell"/>
</dbReference>
<comment type="similarity">
    <text evidence="2">Belongs to the sodium:solute symporter (SSF) (TC 2.A.21) family.</text>
</comment>
<evidence type="ECO:0000256" key="7">
    <source>
        <dbReference type="ARBA" id="ARBA00023053"/>
    </source>
</evidence>
<keyword evidence="9 11" id="KW-0472">Membrane</keyword>
<dbReference type="InterPro" id="IPR038377">
    <property type="entry name" value="Na/Glc_symporter_sf"/>
</dbReference>
<keyword evidence="6 11" id="KW-1133">Transmembrane helix</keyword>
<feature type="transmembrane region" description="Helical" evidence="11">
    <location>
        <begin position="12"/>
        <end position="34"/>
    </location>
</feature>
<accession>A0A8S9X2I0</accession>
<comment type="subcellular location">
    <subcellularLocation>
        <location evidence="1">Cell membrane</location>
        <topology evidence="1">Multi-pass membrane protein</topology>
    </subcellularLocation>
</comment>
<comment type="caution">
    <text evidence="12">The sequence shown here is derived from an EMBL/GenBank/DDBJ whole genome shotgun (WGS) entry which is preliminary data.</text>
</comment>
<protein>
    <recommendedName>
        <fullName evidence="14">Sodium-coupled monocarboxylate transporter 1</fullName>
    </recommendedName>
</protein>
<feature type="transmembrane region" description="Helical" evidence="11">
    <location>
        <begin position="587"/>
        <end position="606"/>
    </location>
</feature>
<dbReference type="EMBL" id="WIXP02000011">
    <property type="protein sequence ID" value="KAF6203177.1"/>
    <property type="molecule type" value="Genomic_DNA"/>
</dbReference>
<feature type="transmembrane region" description="Helical" evidence="11">
    <location>
        <begin position="911"/>
        <end position="935"/>
    </location>
</feature>
<evidence type="ECO:0000256" key="6">
    <source>
        <dbReference type="ARBA" id="ARBA00022989"/>
    </source>
</evidence>
<evidence type="ECO:0000256" key="9">
    <source>
        <dbReference type="ARBA" id="ARBA00023136"/>
    </source>
</evidence>
<dbReference type="GO" id="GO:0015293">
    <property type="term" value="F:symporter activity"/>
    <property type="evidence" value="ECO:0007669"/>
    <property type="project" value="TreeGrafter"/>
</dbReference>
<keyword evidence="10" id="KW-0739">Sodium transport</keyword>
<feature type="transmembrane region" description="Helical" evidence="11">
    <location>
        <begin position="1014"/>
        <end position="1037"/>
    </location>
</feature>
<gene>
    <name evidence="12" type="ORF">GE061_003594</name>
</gene>
<dbReference type="OrthoDB" id="6132759at2759"/>
<evidence type="ECO:0000256" key="4">
    <source>
        <dbReference type="ARBA" id="ARBA00022475"/>
    </source>
</evidence>
<evidence type="ECO:0000256" key="10">
    <source>
        <dbReference type="ARBA" id="ARBA00023201"/>
    </source>
</evidence>
<evidence type="ECO:0000313" key="12">
    <source>
        <dbReference type="EMBL" id="KAF6203177.1"/>
    </source>
</evidence>
<feature type="transmembrane region" description="Helical" evidence="11">
    <location>
        <begin position="279"/>
        <end position="302"/>
    </location>
</feature>
<dbReference type="Proteomes" id="UP000466442">
    <property type="component" value="Unassembled WGS sequence"/>
</dbReference>
<dbReference type="GO" id="GO:0006814">
    <property type="term" value="P:sodium ion transport"/>
    <property type="evidence" value="ECO:0007669"/>
    <property type="project" value="UniProtKB-KW"/>
</dbReference>
<feature type="transmembrane region" description="Helical" evidence="11">
    <location>
        <begin position="241"/>
        <end position="258"/>
    </location>
</feature>